<accession>A0A8X8AC49</accession>
<evidence type="ECO:0000256" key="3">
    <source>
        <dbReference type="ARBA" id="ARBA00022801"/>
    </source>
</evidence>
<dbReference type="Pfam" id="PF12899">
    <property type="entry name" value="Glyco_hydro_100"/>
    <property type="match status" value="1"/>
</dbReference>
<keyword evidence="9" id="KW-1185">Reference proteome</keyword>
<dbReference type="InterPro" id="IPR024746">
    <property type="entry name" value="Glyco_hydro_100"/>
</dbReference>
<evidence type="ECO:0000256" key="5">
    <source>
        <dbReference type="ARBA" id="ARBA00023295"/>
    </source>
</evidence>
<evidence type="ECO:0000313" key="9">
    <source>
        <dbReference type="Proteomes" id="UP000886885"/>
    </source>
</evidence>
<gene>
    <name evidence="8" type="ORF">POTOM_008501</name>
</gene>
<dbReference type="EMBL" id="JAAWWB010000003">
    <property type="protein sequence ID" value="KAG6786883.1"/>
    <property type="molecule type" value="Genomic_DNA"/>
</dbReference>
<comment type="caution">
    <text evidence="8">The sequence shown here is derived from an EMBL/GenBank/DDBJ whole genome shotgun (WGS) entry which is preliminary data.</text>
</comment>
<evidence type="ECO:0000256" key="6">
    <source>
        <dbReference type="RuleBase" id="RU367047"/>
    </source>
</evidence>
<evidence type="ECO:0000256" key="4">
    <source>
        <dbReference type="ARBA" id="ARBA00023277"/>
    </source>
</evidence>
<dbReference type="GO" id="GO:0033926">
    <property type="term" value="F:endo-alpha-N-acetylgalactosaminidase activity"/>
    <property type="evidence" value="ECO:0007669"/>
    <property type="project" value="UniProtKB-UniRule"/>
</dbReference>
<dbReference type="FunFam" id="1.50.10.10:FF:000001">
    <property type="entry name" value="probable alkaline/neutral invertase B"/>
    <property type="match status" value="1"/>
</dbReference>
<evidence type="ECO:0000313" key="8">
    <source>
        <dbReference type="EMBL" id="KAG6786883.1"/>
    </source>
</evidence>
<comment type="function">
    <text evidence="6">Invertase that cleaves sucrose into glucose and fructose.</text>
</comment>
<comment type="similarity">
    <text evidence="2 6">Belongs to the glycosyl hydrolase 100 family.</text>
</comment>
<name>A0A8X8AC49_POPTO</name>
<keyword evidence="4 6" id="KW-0119">Carbohydrate metabolism</keyword>
<dbReference type="GO" id="GO:0005987">
    <property type="term" value="P:sucrose catabolic process"/>
    <property type="evidence" value="ECO:0007669"/>
    <property type="project" value="TreeGrafter"/>
</dbReference>
<dbReference type="GO" id="GO:0004575">
    <property type="term" value="F:sucrose alpha-glucosidase activity"/>
    <property type="evidence" value="ECO:0007669"/>
    <property type="project" value="TreeGrafter"/>
</dbReference>
<dbReference type="AlphaFoldDB" id="A0A8X8AC49"/>
<evidence type="ECO:0000256" key="1">
    <source>
        <dbReference type="ARBA" id="ARBA00000094"/>
    </source>
</evidence>
<evidence type="ECO:0000256" key="7">
    <source>
        <dbReference type="SAM" id="MobiDB-lite"/>
    </source>
</evidence>
<keyword evidence="5 6" id="KW-0326">Glycosidase</keyword>
<dbReference type="Proteomes" id="UP000886885">
    <property type="component" value="Chromosome 2A"/>
</dbReference>
<evidence type="ECO:0000256" key="2">
    <source>
        <dbReference type="ARBA" id="ARBA00007671"/>
    </source>
</evidence>
<proteinExistence type="inferred from homology"/>
<dbReference type="PANTHER" id="PTHR31916">
    <property type="match status" value="1"/>
</dbReference>
<feature type="region of interest" description="Disordered" evidence="7">
    <location>
        <begin position="1"/>
        <end position="62"/>
    </location>
</feature>
<dbReference type="EC" id="3.2.1.26" evidence="6"/>
<sequence>MSTTLRDLLVAERENEASQPPFPGPSTRYSVSGDISDEEDSTNTSPLFSSDEEQSPENLKKVTAPAASLLDLKLNENLDKEELKKSSEFITLEPATIVDKSFQESEPSYSSVKEVLITAEKSSFSSDLKCKQLSEVSSDLEIEPVTLTDLTKEPSASLEKVIAKSVEKCEEKGEETVSEESTVITSREVVRGRIPEKDEATVTVQSNVCVSDNAKSMALKQCPSVGVKLDVLDLNISQRLNGGGLLMSPESCTMVDEAWERLNKSYVYFKGQPVGTLAAMDTSADALNYNQVSNSISCDFELLVFVRDFVPTGLACLMKEPPEPEIVRNFLLKTLHLQGLEKRVDNFTLGEGVLPASFKVLYDSDQEKETLLVDFGASAIGRVAPVDSGFWWIILLRSYIKRTRDYALLDRPEVQNGMKLILKLCLSDGLDTFPTLLCADGCSMIDRRMFNFYLFLEQGIYGYPIEIQALFYFALRCAKQMLKPELDGKEFIERIEKRITALSYHIQTYYWLDFTQLNNIYRYKTEEYSHTAVNKFNVIPESIPDWVFDFMPLRGGYLIGNVSPARMDFRWFLVGNCVAILSSLVTPAQATAIMDLVEERWEDLIGEMPLKITYPALEGHEWRLVTGFDPKNTRWSYHNGGSWPMLLWLLSAACIKVGRPQIAKRAIEQAEQRLSKDGWPEYYDGKTGRYVGKQARKYQTWSIAGYLVAKMMVENPSNLLMISLEEDKKIAKSRLTRSHSTSF</sequence>
<organism evidence="8 9">
    <name type="scientific">Populus tomentosa</name>
    <name type="common">Chinese white poplar</name>
    <dbReference type="NCBI Taxonomy" id="118781"/>
    <lineage>
        <taxon>Eukaryota</taxon>
        <taxon>Viridiplantae</taxon>
        <taxon>Streptophyta</taxon>
        <taxon>Embryophyta</taxon>
        <taxon>Tracheophyta</taxon>
        <taxon>Spermatophyta</taxon>
        <taxon>Magnoliopsida</taxon>
        <taxon>eudicotyledons</taxon>
        <taxon>Gunneridae</taxon>
        <taxon>Pentapetalae</taxon>
        <taxon>rosids</taxon>
        <taxon>fabids</taxon>
        <taxon>Malpighiales</taxon>
        <taxon>Salicaceae</taxon>
        <taxon>Saliceae</taxon>
        <taxon>Populus</taxon>
    </lineage>
</organism>
<comment type="catalytic activity">
    <reaction evidence="1 6">
        <text>Hydrolysis of terminal non-reducing beta-D-fructofuranoside residues in beta-D-fructofuranosides.</text>
        <dbReference type="EC" id="3.2.1.26"/>
    </reaction>
</comment>
<protein>
    <recommendedName>
        <fullName evidence="6">Alkaline/neutral invertase</fullName>
        <ecNumber evidence="6">3.2.1.26</ecNumber>
    </recommendedName>
</protein>
<reference evidence="8" key="1">
    <citation type="journal article" date="2020" name="bioRxiv">
        <title>Hybrid origin of Populus tomentosa Carr. identified through genome sequencing and phylogenomic analysis.</title>
        <authorList>
            <person name="An X."/>
            <person name="Gao K."/>
            <person name="Chen Z."/>
            <person name="Li J."/>
            <person name="Yang X."/>
            <person name="Yang X."/>
            <person name="Zhou J."/>
            <person name="Guo T."/>
            <person name="Zhao T."/>
            <person name="Huang S."/>
            <person name="Miao D."/>
            <person name="Khan W.U."/>
            <person name="Rao P."/>
            <person name="Ye M."/>
            <person name="Lei B."/>
            <person name="Liao W."/>
            <person name="Wang J."/>
            <person name="Ji L."/>
            <person name="Li Y."/>
            <person name="Guo B."/>
            <person name="Mustafa N.S."/>
            <person name="Li S."/>
            <person name="Yun Q."/>
            <person name="Keller S.R."/>
            <person name="Mao J."/>
            <person name="Zhang R."/>
            <person name="Strauss S.H."/>
        </authorList>
    </citation>
    <scope>NUCLEOTIDE SEQUENCE</scope>
    <source>
        <strain evidence="8">GM15</strain>
        <tissue evidence="8">Leaf</tissue>
    </source>
</reference>
<dbReference type="OrthoDB" id="1655280at2759"/>
<dbReference type="PANTHER" id="PTHR31916:SF37">
    <property type="entry name" value="ALKALINE_NEUTRAL INVERTASE"/>
    <property type="match status" value="1"/>
</dbReference>
<keyword evidence="3 6" id="KW-0378">Hydrolase</keyword>